<name>A0A418NW46_9SPHN</name>
<reference evidence="2 3" key="1">
    <citation type="submission" date="2018-08" db="EMBL/GenBank/DDBJ databases">
        <title>Erythrobacter zhengii sp.nov., a bacterium isolated from deep-sea sediment.</title>
        <authorList>
            <person name="Fang C."/>
            <person name="Wu Y.-H."/>
            <person name="Sun C."/>
            <person name="Wang H."/>
            <person name="Cheng H."/>
            <person name="Meng F.-X."/>
            <person name="Wang C.-S."/>
            <person name="Xu X.-W."/>
        </authorList>
    </citation>
    <scope>NUCLEOTIDE SEQUENCE [LARGE SCALE GENOMIC DNA]</scope>
    <source>
        <strain evidence="2 3">V18</strain>
    </source>
</reference>
<dbReference type="PANTHER" id="PTHR40590:SF1">
    <property type="entry name" value="CYTOPLASMIC PROTEIN"/>
    <property type="match status" value="1"/>
</dbReference>
<keyword evidence="3" id="KW-1185">Reference proteome</keyword>
<proteinExistence type="predicted"/>
<feature type="chain" id="PRO_5019083974" evidence="1">
    <location>
        <begin position="34"/>
        <end position="328"/>
    </location>
</feature>
<comment type="caution">
    <text evidence="2">The sequence shown here is derived from an EMBL/GenBank/DDBJ whole genome shotgun (WGS) entry which is preliminary data.</text>
</comment>
<gene>
    <name evidence="2" type="ORF">D2V07_00655</name>
</gene>
<dbReference type="InterPro" id="IPR002816">
    <property type="entry name" value="TraB/PrgY/GumN_fam"/>
</dbReference>
<evidence type="ECO:0000313" key="3">
    <source>
        <dbReference type="Proteomes" id="UP000286576"/>
    </source>
</evidence>
<keyword evidence="1" id="KW-0732">Signal</keyword>
<protein>
    <submittedName>
        <fullName evidence="2">TraB/GumN family protein</fullName>
    </submittedName>
</protein>
<feature type="signal peptide" evidence="1">
    <location>
        <begin position="1"/>
        <end position="33"/>
    </location>
</feature>
<evidence type="ECO:0000256" key="1">
    <source>
        <dbReference type="SAM" id="SignalP"/>
    </source>
</evidence>
<dbReference type="CDD" id="cd14789">
    <property type="entry name" value="Tiki"/>
    <property type="match status" value="1"/>
</dbReference>
<organism evidence="2 3">
    <name type="scientific">Aurantiacibacter zhengii</name>
    <dbReference type="NCBI Taxonomy" id="2307003"/>
    <lineage>
        <taxon>Bacteria</taxon>
        <taxon>Pseudomonadati</taxon>
        <taxon>Pseudomonadota</taxon>
        <taxon>Alphaproteobacteria</taxon>
        <taxon>Sphingomonadales</taxon>
        <taxon>Erythrobacteraceae</taxon>
        <taxon>Aurantiacibacter</taxon>
    </lineage>
</organism>
<dbReference type="EMBL" id="QXFL01000001">
    <property type="protein sequence ID" value="RIV88822.1"/>
    <property type="molecule type" value="Genomic_DNA"/>
</dbReference>
<evidence type="ECO:0000313" key="2">
    <source>
        <dbReference type="EMBL" id="RIV88822.1"/>
    </source>
</evidence>
<accession>A0A418NW46</accession>
<dbReference type="PANTHER" id="PTHR40590">
    <property type="entry name" value="CYTOPLASMIC PROTEIN-RELATED"/>
    <property type="match status" value="1"/>
</dbReference>
<dbReference type="AlphaFoldDB" id="A0A418NW46"/>
<dbReference type="InterPro" id="IPR047111">
    <property type="entry name" value="YbaP-like"/>
</dbReference>
<dbReference type="Proteomes" id="UP000286576">
    <property type="component" value="Unassembled WGS sequence"/>
</dbReference>
<sequence>MQVCVAAMTSRVLKALGAVAATLAATLPLPLLAQEDGRYAFTQDYDPAPAMWELSDEDTTIYMLGTIHLLPEGFRWRNPQLDTIIEEADVLVVETSDADSEGAVESISPKIVRVLANRQPTSAQLSPQSRPRWRQLVAMSGLPFEYVDNVPVMVALLGFGQAGLAGDPSSYDHGVETVLQREFTERGKPIESIEDFGRVMYSLFRTDDEAVVSELDVQLRQWGGKTLDGLYSAETQALVGNDYWAMEHAWARGEVAEEFDLGFGGGKIGDAFNEVLLDRRNAQWAAWLENRLEQPGTVLLAVGAGHFEGPESVLAYLEGRGLRARRIN</sequence>
<dbReference type="Pfam" id="PF01963">
    <property type="entry name" value="TraB_PrgY_gumN"/>
    <property type="match status" value="1"/>
</dbReference>